<keyword evidence="2 6" id="KW-0378">Hydrolase</keyword>
<dbReference type="EMBL" id="ACYY01000014">
    <property type="protein sequence ID" value="EEW24834.1"/>
    <property type="molecule type" value="Genomic_DNA"/>
</dbReference>
<protein>
    <submittedName>
        <fullName evidence="6">Glycoside hydrolase family 25</fullName>
    </submittedName>
</protein>
<dbReference type="GO" id="GO:0003796">
    <property type="term" value="F:lysozyme activity"/>
    <property type="evidence" value="ECO:0007669"/>
    <property type="project" value="InterPro"/>
</dbReference>
<keyword evidence="7" id="KW-1185">Reference proteome</keyword>
<dbReference type="Proteomes" id="UP000010121">
    <property type="component" value="Unassembled WGS sequence"/>
</dbReference>
<accession>C8S2G3</accession>
<dbReference type="STRING" id="371731.Rsw2DRAFT_2241"/>
<evidence type="ECO:0000313" key="7">
    <source>
        <dbReference type="Proteomes" id="UP000010121"/>
    </source>
</evidence>
<dbReference type="InterPro" id="IPR018077">
    <property type="entry name" value="Glyco_hydro_fam25_subgr"/>
</dbReference>
<dbReference type="PANTHER" id="PTHR34135">
    <property type="entry name" value="LYSOZYME"/>
    <property type="match status" value="1"/>
</dbReference>
<evidence type="ECO:0000256" key="3">
    <source>
        <dbReference type="ARBA" id="ARBA00023295"/>
    </source>
</evidence>
<comment type="caution">
    <text evidence="6">The sequence shown here is derived from an EMBL/GenBank/DDBJ whole genome shotgun (WGS) entry which is preliminary data.</text>
</comment>
<dbReference type="PROSITE" id="PS51257">
    <property type="entry name" value="PROKAR_LIPOPROTEIN"/>
    <property type="match status" value="1"/>
</dbReference>
<comment type="similarity">
    <text evidence="1">Belongs to the glycosyl hydrolase 25 family.</text>
</comment>
<keyword evidence="5" id="KW-0732">Signal</keyword>
<name>C8S2G3_9RHOB</name>
<proteinExistence type="inferred from homology"/>
<dbReference type="AlphaFoldDB" id="C8S2G3"/>
<reference evidence="6 7" key="1">
    <citation type="submission" date="2009-08" db="EMBL/GenBank/DDBJ databases">
        <title>The draft genome of Rhodobacter sp. SW2.</title>
        <authorList>
            <consortium name="US DOE Joint Genome Institute (JGI-PGF)"/>
            <person name="Lucas S."/>
            <person name="Copeland A."/>
            <person name="Lapidus A."/>
            <person name="Glavina del Rio T."/>
            <person name="Tice H."/>
            <person name="Bruce D."/>
            <person name="Goodwin L."/>
            <person name="Pitluck S."/>
            <person name="Larimer F."/>
            <person name="Land M.L."/>
            <person name="Hauser L."/>
            <person name="Emerson D."/>
        </authorList>
    </citation>
    <scope>NUCLEOTIDE SEQUENCE [LARGE SCALE GENOMIC DNA]</scope>
    <source>
        <strain evidence="6 7">SW2</strain>
    </source>
</reference>
<organism evidence="6 7">
    <name type="scientific">Rhodobacter ferrooxidans</name>
    <dbReference type="NCBI Taxonomy" id="371731"/>
    <lineage>
        <taxon>Bacteria</taxon>
        <taxon>Pseudomonadati</taxon>
        <taxon>Pseudomonadota</taxon>
        <taxon>Alphaproteobacteria</taxon>
        <taxon>Rhodobacterales</taxon>
        <taxon>Rhodobacter group</taxon>
        <taxon>Rhodobacter</taxon>
    </lineage>
</organism>
<dbReference type="OrthoDB" id="9798192at2"/>
<dbReference type="CDD" id="cd06413">
    <property type="entry name" value="GH25_muramidase_1"/>
    <property type="match status" value="1"/>
</dbReference>
<dbReference type="GO" id="GO:0009253">
    <property type="term" value="P:peptidoglycan catabolic process"/>
    <property type="evidence" value="ECO:0007669"/>
    <property type="project" value="InterPro"/>
</dbReference>
<feature type="region of interest" description="Disordered" evidence="4">
    <location>
        <begin position="22"/>
        <end position="57"/>
    </location>
</feature>
<dbReference type="InterPro" id="IPR017853">
    <property type="entry name" value="GH"/>
</dbReference>
<evidence type="ECO:0000256" key="4">
    <source>
        <dbReference type="SAM" id="MobiDB-lite"/>
    </source>
</evidence>
<evidence type="ECO:0000313" key="6">
    <source>
        <dbReference type="EMBL" id="EEW24834.1"/>
    </source>
</evidence>
<feature type="signal peptide" evidence="5">
    <location>
        <begin position="1"/>
        <end position="18"/>
    </location>
</feature>
<dbReference type="PANTHER" id="PTHR34135:SF2">
    <property type="entry name" value="LYSOZYME"/>
    <property type="match status" value="1"/>
</dbReference>
<dbReference type="GO" id="GO:0016052">
    <property type="term" value="P:carbohydrate catabolic process"/>
    <property type="evidence" value="ECO:0007669"/>
    <property type="project" value="TreeGrafter"/>
</dbReference>
<dbReference type="InterPro" id="IPR002053">
    <property type="entry name" value="Glyco_hydro_25"/>
</dbReference>
<gene>
    <name evidence="6" type="ORF">Rsw2DRAFT_2241</name>
</gene>
<dbReference type="SMART" id="SM00641">
    <property type="entry name" value="Glyco_25"/>
    <property type="match status" value="1"/>
</dbReference>
<dbReference type="RefSeq" id="WP_008031006.1">
    <property type="nucleotide sequence ID" value="NZ_ACYY01000014.1"/>
</dbReference>
<keyword evidence="3" id="KW-0326">Glycosidase</keyword>
<evidence type="ECO:0000256" key="5">
    <source>
        <dbReference type="SAM" id="SignalP"/>
    </source>
</evidence>
<evidence type="ECO:0000256" key="2">
    <source>
        <dbReference type="ARBA" id="ARBA00022801"/>
    </source>
</evidence>
<sequence>MRSALLPILLLASLAACGSPAPRDQAAPSVSVQPADFGDVDPTDWQGNGPSGHPVHGIDISRWQGAVDWPTARAAGVNFAYMKATEGGDGLDPMFKENWRAAARAGVPRGAYHFFYHCRPGVEQARWFIRNVPRSAGALPPVLDIEWTPFSPTCTRRPPAAEVRAEAEAFMTALERHYGQAPLIYTTPDFYQENELWRLRGHEFWLRSVAAHPSETYAGQHWTFWQYTGTGTVPGIVGKTDINVFAGTAPAWGEWLAARAQ</sequence>
<evidence type="ECO:0000256" key="1">
    <source>
        <dbReference type="ARBA" id="ARBA00010646"/>
    </source>
</evidence>
<dbReference type="SUPFAM" id="SSF51445">
    <property type="entry name" value="(Trans)glycosidases"/>
    <property type="match status" value="1"/>
</dbReference>
<dbReference type="Gene3D" id="3.20.20.80">
    <property type="entry name" value="Glycosidases"/>
    <property type="match status" value="1"/>
</dbReference>
<dbReference type="GO" id="GO:0016998">
    <property type="term" value="P:cell wall macromolecule catabolic process"/>
    <property type="evidence" value="ECO:0007669"/>
    <property type="project" value="InterPro"/>
</dbReference>
<dbReference type="eggNOG" id="COG3757">
    <property type="taxonomic scope" value="Bacteria"/>
</dbReference>
<dbReference type="PROSITE" id="PS51904">
    <property type="entry name" value="GLYCOSYL_HYDROL_F25_2"/>
    <property type="match status" value="1"/>
</dbReference>
<feature type="chain" id="PRO_5002989795" evidence="5">
    <location>
        <begin position="19"/>
        <end position="261"/>
    </location>
</feature>
<dbReference type="Pfam" id="PF01183">
    <property type="entry name" value="Glyco_hydro_25"/>
    <property type="match status" value="1"/>
</dbReference>